<evidence type="ECO:0000313" key="4">
    <source>
        <dbReference type="Proteomes" id="UP000634667"/>
    </source>
</evidence>
<dbReference type="EMBL" id="BMYR01000005">
    <property type="protein sequence ID" value="GGW59069.1"/>
    <property type="molecule type" value="Genomic_DNA"/>
</dbReference>
<dbReference type="Pfam" id="PF12697">
    <property type="entry name" value="Abhydrolase_6"/>
    <property type="match status" value="1"/>
</dbReference>
<organism evidence="3 4">
    <name type="scientific">Alishewanella tabrizica</name>
    <dbReference type="NCBI Taxonomy" id="671278"/>
    <lineage>
        <taxon>Bacteria</taxon>
        <taxon>Pseudomonadati</taxon>
        <taxon>Pseudomonadota</taxon>
        <taxon>Gammaproteobacteria</taxon>
        <taxon>Alteromonadales</taxon>
        <taxon>Alteromonadaceae</taxon>
        <taxon>Alishewanella</taxon>
    </lineage>
</organism>
<evidence type="ECO:0000259" key="2">
    <source>
        <dbReference type="Pfam" id="PF12697"/>
    </source>
</evidence>
<dbReference type="SUPFAM" id="SSF53474">
    <property type="entry name" value="alpha/beta-Hydrolases"/>
    <property type="match status" value="1"/>
</dbReference>
<dbReference type="Gene3D" id="3.40.50.1820">
    <property type="entry name" value="alpha/beta hydrolase"/>
    <property type="match status" value="1"/>
</dbReference>
<feature type="domain" description="AB hydrolase-1" evidence="2">
    <location>
        <begin position="20"/>
        <end position="258"/>
    </location>
</feature>
<protein>
    <submittedName>
        <fullName evidence="3">Sigma factor SigB regulation protein RsbQ</fullName>
    </submittedName>
</protein>
<name>A0ABQ2WL91_9ALTE</name>
<gene>
    <name evidence="3" type="primary">rsbQ</name>
    <name evidence="3" type="ORF">GCM10008111_13920</name>
</gene>
<proteinExistence type="inferred from homology"/>
<dbReference type="InterPro" id="IPR000073">
    <property type="entry name" value="AB_hydrolase_1"/>
</dbReference>
<accession>A0ABQ2WL91</accession>
<reference evidence="4" key="1">
    <citation type="journal article" date="2019" name="Int. J. Syst. Evol. Microbiol.">
        <title>The Global Catalogue of Microorganisms (GCM) 10K type strain sequencing project: providing services to taxonomists for standard genome sequencing and annotation.</title>
        <authorList>
            <consortium name="The Broad Institute Genomics Platform"/>
            <consortium name="The Broad Institute Genome Sequencing Center for Infectious Disease"/>
            <person name="Wu L."/>
            <person name="Ma J."/>
        </authorList>
    </citation>
    <scope>NUCLEOTIDE SEQUENCE [LARGE SCALE GENOMIC DNA]</scope>
    <source>
        <strain evidence="4">KCTC 23723</strain>
    </source>
</reference>
<comment type="caution">
    <text evidence="3">The sequence shown here is derived from an EMBL/GenBank/DDBJ whole genome shotgun (WGS) entry which is preliminary data.</text>
</comment>
<dbReference type="RefSeq" id="WP_189481903.1">
    <property type="nucleotide sequence ID" value="NZ_BMYR01000005.1"/>
</dbReference>
<keyword evidence="4" id="KW-1185">Reference proteome</keyword>
<dbReference type="Proteomes" id="UP000634667">
    <property type="component" value="Unassembled WGS sequence"/>
</dbReference>
<dbReference type="PANTHER" id="PTHR43039">
    <property type="entry name" value="ESTERASE-RELATED"/>
    <property type="match status" value="1"/>
</dbReference>
<sequence>MSVLQRNNVRVLGKPSDPVLLFAHGFGCNQSMWDSVASAFIGNTYQILFDYVGSGQSDLRCYQFERYANLQGYAQDVIEICDALGLERDVIFVGHSVSCSIGALAAVARPNLFREMIFLGASPCFLNDPPHYSGGFDKDDLEGLLALMNQNYVGWAEYLAPVVAGPDNNPEIAGELSNSFCSTDPVIAQHFARATFFADNRDDFAKVTVPSLILQHQDDVLASVAVGEFLHKQLKHSQLKILDVAGHAAHMSHPGLVITAIQDYLKERDIL</sequence>
<comment type="similarity">
    <text evidence="1">Belongs to the AB hydrolase superfamily.</text>
</comment>
<evidence type="ECO:0000313" key="3">
    <source>
        <dbReference type="EMBL" id="GGW59069.1"/>
    </source>
</evidence>
<dbReference type="InterPro" id="IPR029058">
    <property type="entry name" value="AB_hydrolase_fold"/>
</dbReference>
<evidence type="ECO:0000256" key="1">
    <source>
        <dbReference type="ARBA" id="ARBA00008645"/>
    </source>
</evidence>